<reference evidence="1" key="1">
    <citation type="submission" date="2021-11" db="EMBL/GenBank/DDBJ databases">
        <title>Australian commercial rhizobial inoculants.</title>
        <authorList>
            <person name="Kohlmeier M.G."/>
            <person name="O'Hara G.W."/>
            <person name="Colombi E."/>
            <person name="Ramsay J.P."/>
            <person name="Terpolilli J."/>
        </authorList>
    </citation>
    <scope>NUCLEOTIDE SEQUENCE</scope>
    <source>
        <strain evidence="1">CC829</strain>
        <plasmid evidence="1">pCC829_1</plasmid>
    </source>
</reference>
<dbReference type="Proteomes" id="UP001430990">
    <property type="component" value="Plasmid pCC829_1"/>
</dbReference>
<accession>A0ABY3R0N9</accession>
<evidence type="ECO:0000313" key="2">
    <source>
        <dbReference type="Proteomes" id="UP001430990"/>
    </source>
</evidence>
<dbReference type="EMBL" id="CP088101">
    <property type="protein sequence ID" value="UFW91844.1"/>
    <property type="molecule type" value="Genomic_DNA"/>
</dbReference>
<organism evidence="1 2">
    <name type="scientific">Bradyrhizobium barranii</name>
    <dbReference type="NCBI Taxonomy" id="2992140"/>
    <lineage>
        <taxon>Bacteria</taxon>
        <taxon>Pseudomonadati</taxon>
        <taxon>Pseudomonadota</taxon>
        <taxon>Alphaproteobacteria</taxon>
        <taxon>Hyphomicrobiales</taxon>
        <taxon>Nitrobacteraceae</taxon>
        <taxon>Bradyrhizobium</taxon>
    </lineage>
</organism>
<protein>
    <submittedName>
        <fullName evidence="1">Uncharacterized protein</fullName>
    </submittedName>
</protein>
<dbReference type="RefSeq" id="WP_231145707.1">
    <property type="nucleotide sequence ID" value="NZ_CP088101.1"/>
</dbReference>
<proteinExistence type="predicted"/>
<evidence type="ECO:0000313" key="1">
    <source>
        <dbReference type="EMBL" id="UFW91844.1"/>
    </source>
</evidence>
<name>A0ABY3R0N9_9BRAD</name>
<sequence length="77" mass="8367">MTHEARQKAEAEVQGDLLAVERDECALVWTAQAQGLPIEHRGGDLSPLALLGVRLITAPRPDASPETSPGLSWLLRR</sequence>
<keyword evidence="2" id="KW-1185">Reference proteome</keyword>
<geneLocation type="plasmid" evidence="1 2">
    <name>pCC829_1</name>
</geneLocation>
<gene>
    <name evidence="1" type="ORF">BjapCC829_46345</name>
</gene>
<keyword evidence="1" id="KW-0614">Plasmid</keyword>